<gene>
    <name evidence="1" type="ORF">ACFQ4C_09510</name>
</gene>
<proteinExistence type="predicted"/>
<dbReference type="Proteomes" id="UP001597116">
    <property type="component" value="Unassembled WGS sequence"/>
</dbReference>
<sequence length="221" mass="24583">MKKSAYHYLFGQDTLYQTADPEPIVRKPSQPVAPVVSPKPVAKEPIVEQAVAERVVESNEPPAQPPIVLPEPEPAPVPVLVTEPVEAPAPLPIPEIPTTRPTVEKPKVLLLIDEELTPGELIFLENILKAINLNLDEVDMLNLAGSGLVDFHAVLENKTLHHFISFGVPFKTIHLNIQMDRYQPIRIFGITFLLADPLSAIEADQKLKRKLWAVLKQVFLD</sequence>
<reference evidence="2" key="1">
    <citation type="journal article" date="2019" name="Int. J. Syst. Evol. Microbiol.">
        <title>The Global Catalogue of Microorganisms (GCM) 10K type strain sequencing project: providing services to taxonomists for standard genome sequencing and annotation.</title>
        <authorList>
            <consortium name="The Broad Institute Genomics Platform"/>
            <consortium name="The Broad Institute Genome Sequencing Center for Infectious Disease"/>
            <person name="Wu L."/>
            <person name="Ma J."/>
        </authorList>
    </citation>
    <scope>NUCLEOTIDE SEQUENCE [LARGE SCALE GENOMIC DNA]</scope>
    <source>
        <strain evidence="2">CCUG 55608</strain>
    </source>
</reference>
<evidence type="ECO:0000313" key="1">
    <source>
        <dbReference type="EMBL" id="MFD1141346.1"/>
    </source>
</evidence>
<name>A0ABW3QDY3_9BACT</name>
<dbReference type="InterPro" id="IPR036654">
    <property type="entry name" value="DNA_pol_III_psi_sf"/>
</dbReference>
<accession>A0ABW3QDY3</accession>
<dbReference type="SUPFAM" id="SSF102220">
    <property type="entry name" value="DNA polymerase III psi subunit"/>
    <property type="match status" value="1"/>
</dbReference>
<dbReference type="EMBL" id="JBHTLP010000008">
    <property type="protein sequence ID" value="MFD1141346.1"/>
    <property type="molecule type" value="Genomic_DNA"/>
</dbReference>
<protein>
    <submittedName>
        <fullName evidence="1">Uncharacterized protein</fullName>
    </submittedName>
</protein>
<organism evidence="1 2">
    <name type="scientific">Larkinella insperata</name>
    <dbReference type="NCBI Taxonomy" id="332158"/>
    <lineage>
        <taxon>Bacteria</taxon>
        <taxon>Pseudomonadati</taxon>
        <taxon>Bacteroidota</taxon>
        <taxon>Cytophagia</taxon>
        <taxon>Cytophagales</taxon>
        <taxon>Spirosomataceae</taxon>
        <taxon>Larkinella</taxon>
    </lineage>
</organism>
<keyword evidence="2" id="KW-1185">Reference proteome</keyword>
<comment type="caution">
    <text evidence="1">The sequence shown here is derived from an EMBL/GenBank/DDBJ whole genome shotgun (WGS) entry which is preliminary data.</text>
</comment>
<evidence type="ECO:0000313" key="2">
    <source>
        <dbReference type="Proteomes" id="UP001597116"/>
    </source>
</evidence>
<dbReference type="RefSeq" id="WP_265991702.1">
    <property type="nucleotide sequence ID" value="NZ_CP110973.1"/>
</dbReference>